<name>A0ABM7FW58_9STAP</name>
<organism evidence="9 10">
    <name type="scientific">Staphylococcus caprae</name>
    <dbReference type="NCBI Taxonomy" id="29380"/>
    <lineage>
        <taxon>Bacteria</taxon>
        <taxon>Bacillati</taxon>
        <taxon>Bacillota</taxon>
        <taxon>Bacilli</taxon>
        <taxon>Bacillales</taxon>
        <taxon>Staphylococcaceae</taxon>
        <taxon>Staphylococcus</taxon>
    </lineage>
</organism>
<evidence type="ECO:0000313" key="10">
    <source>
        <dbReference type="Proteomes" id="UP000274772"/>
    </source>
</evidence>
<protein>
    <recommendedName>
        <fullName evidence="3">cysteine-S-conjugate beta-lyase</fullName>
        <ecNumber evidence="3">4.4.1.13</ecNumber>
    </recommendedName>
</protein>
<dbReference type="InterPro" id="IPR054542">
    <property type="entry name" value="Cys_met_metab_PP"/>
</dbReference>
<evidence type="ECO:0000313" key="9">
    <source>
        <dbReference type="EMBL" id="BBD93578.1"/>
    </source>
</evidence>
<dbReference type="Proteomes" id="UP000274772">
    <property type="component" value="Chromosome"/>
</dbReference>
<dbReference type="PANTHER" id="PTHR11808">
    <property type="entry name" value="TRANS-SULFURATION ENZYME FAMILY MEMBER"/>
    <property type="match status" value="1"/>
</dbReference>
<keyword evidence="7" id="KW-0456">Lyase</keyword>
<dbReference type="InterPro" id="IPR053577">
    <property type="entry name" value="Trans-sulfuration_enzyme"/>
</dbReference>
<evidence type="ECO:0000256" key="6">
    <source>
        <dbReference type="ARBA" id="ARBA00023167"/>
    </source>
</evidence>
<dbReference type="GeneID" id="58052238"/>
<dbReference type="PIRSF" id="PIRSF001434">
    <property type="entry name" value="CGS"/>
    <property type="match status" value="1"/>
</dbReference>
<dbReference type="Gene3D" id="3.40.640.10">
    <property type="entry name" value="Type I PLP-dependent aspartate aminotransferase-like (Major domain)"/>
    <property type="match status" value="1"/>
</dbReference>
<reference evidence="9 10" key="1">
    <citation type="submission" date="2018-05" db="EMBL/GenBank/DDBJ databases">
        <title>Complete genome sequencing of three human clinical isolates of Staphylococcus caprae reveals virulence factors similar to those of S. epidermidis and S. capitis.</title>
        <authorList>
            <person name="Watanabe S."/>
            <person name="Cui L."/>
        </authorList>
    </citation>
    <scope>NUCLEOTIDE SEQUENCE [LARGE SCALE GENOMIC DNA]</scope>
    <source>
        <strain evidence="9 10">JMUB590</strain>
    </source>
</reference>
<keyword evidence="5 8" id="KW-0663">Pyridoxal phosphate</keyword>
<comment type="cofactor">
    <cofactor evidence="1 8">
        <name>pyridoxal 5'-phosphate</name>
        <dbReference type="ChEBI" id="CHEBI:597326"/>
    </cofactor>
</comment>
<dbReference type="EC" id="4.4.1.13" evidence="3"/>
<sequence>MSLSIETEVIFDSRRGQEYHSANPPLYDSSTFHQKVLGGDTQYDYARSGNPNRTLLEEKLARLEDGNYAFAYASGIAAITAVLLTLQSGDHVILPDDVYGGTFRLTEQILNRFNIEFTTVNATNNLEIENAIQTNTKLIYVETPSNPLFKITDIRAVARIAKQNNLRLAVDNTFMTPLGQSPLALGADIVVHSATKFLGGHSDLIAGAAITNRKDIAEALYLLQNGTGTALSAHDSWALAKHLKTLPVRFKQSVSNAERLVEFLSQREEIAEVYYPGNNPIHLRQASTGGAVIGFRLKDESKAQAFVESLTLPLVSVSLGGVETILSHPATMSHAAVPEAVRQERGITFGLFRLSVGLEDPEEIIADFNYALKEAFNESISETFTEQRFGS</sequence>
<keyword evidence="10" id="KW-1185">Reference proteome</keyword>
<dbReference type="InterPro" id="IPR000277">
    <property type="entry name" value="Cys/Met-Metab_PyrdxlP-dep_enz"/>
</dbReference>
<dbReference type="PROSITE" id="PS00868">
    <property type="entry name" value="CYS_MET_METAB_PP"/>
    <property type="match status" value="1"/>
</dbReference>
<dbReference type="InterPro" id="IPR015421">
    <property type="entry name" value="PyrdxlP-dep_Trfase_major"/>
</dbReference>
<dbReference type="InterPro" id="IPR015424">
    <property type="entry name" value="PyrdxlP-dep_Trfase"/>
</dbReference>
<evidence type="ECO:0000256" key="4">
    <source>
        <dbReference type="ARBA" id="ARBA00022605"/>
    </source>
</evidence>
<evidence type="ECO:0000256" key="3">
    <source>
        <dbReference type="ARBA" id="ARBA00012224"/>
    </source>
</evidence>
<dbReference type="EMBL" id="AP018586">
    <property type="protein sequence ID" value="BBD93578.1"/>
    <property type="molecule type" value="Genomic_DNA"/>
</dbReference>
<dbReference type="InterPro" id="IPR015422">
    <property type="entry name" value="PyrdxlP-dep_Trfase_small"/>
</dbReference>
<comment type="similarity">
    <text evidence="2 8">Belongs to the trans-sulfuration enzymes family.</text>
</comment>
<dbReference type="CDD" id="cd00614">
    <property type="entry name" value="CGS_like"/>
    <property type="match status" value="1"/>
</dbReference>
<dbReference type="Pfam" id="PF01053">
    <property type="entry name" value="Cys_Met_Meta_PP"/>
    <property type="match status" value="1"/>
</dbReference>
<dbReference type="Gene3D" id="3.90.1150.10">
    <property type="entry name" value="Aspartate Aminotransferase, domain 1"/>
    <property type="match status" value="1"/>
</dbReference>
<evidence type="ECO:0000256" key="7">
    <source>
        <dbReference type="ARBA" id="ARBA00023239"/>
    </source>
</evidence>
<dbReference type="SUPFAM" id="SSF53383">
    <property type="entry name" value="PLP-dependent transferases"/>
    <property type="match status" value="1"/>
</dbReference>
<keyword evidence="4" id="KW-0028">Amino-acid biosynthesis</keyword>
<evidence type="ECO:0000256" key="5">
    <source>
        <dbReference type="ARBA" id="ARBA00022898"/>
    </source>
</evidence>
<gene>
    <name evidence="9" type="ORF">JMUB590_2541</name>
</gene>
<proteinExistence type="inferred from homology"/>
<keyword evidence="6" id="KW-0486">Methionine biosynthesis</keyword>
<dbReference type="PANTHER" id="PTHR11808:SF50">
    <property type="entry name" value="CYSTATHIONINE BETA-LYASE"/>
    <property type="match status" value="1"/>
</dbReference>
<accession>A0ABM7FW58</accession>
<evidence type="ECO:0000256" key="1">
    <source>
        <dbReference type="ARBA" id="ARBA00001933"/>
    </source>
</evidence>
<dbReference type="NCBIfam" id="NF043007">
    <property type="entry name" value="CysBLyMetC_Staph"/>
    <property type="match status" value="1"/>
</dbReference>
<evidence type="ECO:0000256" key="8">
    <source>
        <dbReference type="RuleBase" id="RU362118"/>
    </source>
</evidence>
<dbReference type="RefSeq" id="WP_002445127.1">
    <property type="nucleotide sequence ID" value="NZ_AP018585.1"/>
</dbReference>
<evidence type="ECO:0000256" key="2">
    <source>
        <dbReference type="ARBA" id="ARBA00009077"/>
    </source>
</evidence>